<gene>
    <name evidence="4" type="primary">LOC104593254</name>
</gene>
<keyword evidence="3" id="KW-1185">Reference proteome</keyword>
<reference evidence="4" key="1">
    <citation type="submission" date="2025-08" db="UniProtKB">
        <authorList>
            <consortium name="RefSeq"/>
        </authorList>
    </citation>
    <scope>IDENTIFICATION</scope>
</reference>
<evidence type="ECO:0000313" key="3">
    <source>
        <dbReference type="Proteomes" id="UP000189703"/>
    </source>
</evidence>
<proteinExistence type="predicted"/>
<feature type="compositionally biased region" description="Polar residues" evidence="2">
    <location>
        <begin position="76"/>
        <end position="86"/>
    </location>
</feature>
<dbReference type="Proteomes" id="UP000189703">
    <property type="component" value="Unplaced"/>
</dbReference>
<name>A0A1U8Q3G0_NELNU</name>
<sequence>MAGKVGTLEIKAVFGSICASYSLHRYHVVHVNKGIKTLLPKMEKMFLGSKIEVSMDAKKMFIECTRTKQKERVNQKAGSQTPQRSAEGTPARNERVPTSTKGAASQQVPAKGAAPKVPAKGTTPQVPAKGKGPAEVTKKPTEVVKEPAKGAEAGKKRPIEEALKEQPPKKATHSEHPVGDATMKGPRAKEHHVGPSFAPTSAQELAEGAKQSSKVFRPQWSVCEGDSLTEEGVSEALTCLHFVGLGYQMSLNRAHLDSLEKEKEKLQKAAAAVAEEKLARFKVAEAERKAAEAAKQAAEAEGKTVEALKRAAEANKKVAEAKGKTVEALKQATKAAKRTEEAEKQVEDLADCASGMYLDGIEDTKKVLKEMLPDFDVESLKVISDSPEEVAEVTMVVDGGADSS</sequence>
<evidence type="ECO:0000256" key="2">
    <source>
        <dbReference type="SAM" id="MobiDB-lite"/>
    </source>
</evidence>
<organism evidence="3 4">
    <name type="scientific">Nelumbo nucifera</name>
    <name type="common">Sacred lotus</name>
    <dbReference type="NCBI Taxonomy" id="4432"/>
    <lineage>
        <taxon>Eukaryota</taxon>
        <taxon>Viridiplantae</taxon>
        <taxon>Streptophyta</taxon>
        <taxon>Embryophyta</taxon>
        <taxon>Tracheophyta</taxon>
        <taxon>Spermatophyta</taxon>
        <taxon>Magnoliopsida</taxon>
        <taxon>Proteales</taxon>
        <taxon>Nelumbonaceae</taxon>
        <taxon>Nelumbo</taxon>
    </lineage>
</organism>
<feature type="region of interest" description="Disordered" evidence="2">
    <location>
        <begin position="68"/>
        <end position="215"/>
    </location>
</feature>
<feature type="compositionally biased region" description="Low complexity" evidence="2">
    <location>
        <begin position="108"/>
        <end position="121"/>
    </location>
</feature>
<keyword evidence="1" id="KW-0175">Coiled coil</keyword>
<feature type="compositionally biased region" description="Basic and acidic residues" evidence="2">
    <location>
        <begin position="136"/>
        <end position="178"/>
    </location>
</feature>
<evidence type="ECO:0000313" key="4">
    <source>
        <dbReference type="RefSeq" id="XP_019052570.1"/>
    </source>
</evidence>
<dbReference type="AlphaFoldDB" id="A0A1U8Q3G0"/>
<evidence type="ECO:0000256" key="1">
    <source>
        <dbReference type="SAM" id="Coils"/>
    </source>
</evidence>
<dbReference type="GeneID" id="104593254"/>
<protein>
    <submittedName>
        <fullName evidence="4">Uncharacterized abhydrolase domain-containing protein DDB_G0269086-like</fullName>
    </submittedName>
</protein>
<feature type="compositionally biased region" description="Polar residues" evidence="2">
    <location>
        <begin position="96"/>
        <end position="107"/>
    </location>
</feature>
<feature type="coiled-coil region" evidence="1">
    <location>
        <begin position="249"/>
        <end position="349"/>
    </location>
</feature>
<dbReference type="RefSeq" id="XP_019052570.1">
    <property type="nucleotide sequence ID" value="XM_019197025.1"/>
</dbReference>
<dbReference type="GO" id="GO:0007131">
    <property type="term" value="P:reciprocal meiotic recombination"/>
    <property type="evidence" value="ECO:0000318"/>
    <property type="project" value="GO_Central"/>
</dbReference>
<dbReference type="KEGG" id="nnu:104593254"/>
<dbReference type="InParanoid" id="A0A1U8Q3G0"/>
<accession>A0A1U8Q3G0</accession>